<protein>
    <recommendedName>
        <fullName evidence="8">MICOS complex subunit MIC13</fullName>
    </recommendedName>
</protein>
<evidence type="ECO:0000256" key="3">
    <source>
        <dbReference type="ARBA" id="ARBA00022692"/>
    </source>
</evidence>
<feature type="compositionally biased region" description="Basic and acidic residues" evidence="9">
    <location>
        <begin position="193"/>
        <end position="215"/>
    </location>
</feature>
<evidence type="ECO:0000256" key="4">
    <source>
        <dbReference type="ARBA" id="ARBA00022792"/>
    </source>
</evidence>
<evidence type="ECO:0000256" key="6">
    <source>
        <dbReference type="ARBA" id="ARBA00023128"/>
    </source>
</evidence>
<reference evidence="11 12" key="1">
    <citation type="journal article" date="2016" name="Nat. Commun.">
        <title>Extremotolerant tardigrade genome and improved radiotolerance of human cultured cells by tardigrade-unique protein.</title>
        <authorList>
            <person name="Hashimoto T."/>
            <person name="Horikawa D.D."/>
            <person name="Saito Y."/>
            <person name="Kuwahara H."/>
            <person name="Kozuka-Hata H."/>
            <person name="Shin-I T."/>
            <person name="Minakuchi Y."/>
            <person name="Ohishi K."/>
            <person name="Motoyama A."/>
            <person name="Aizu T."/>
            <person name="Enomoto A."/>
            <person name="Kondo K."/>
            <person name="Tanaka S."/>
            <person name="Hara Y."/>
            <person name="Koshikawa S."/>
            <person name="Sagara H."/>
            <person name="Miura T."/>
            <person name="Yokobori S."/>
            <person name="Miyagawa K."/>
            <person name="Suzuki Y."/>
            <person name="Kubo T."/>
            <person name="Oyama M."/>
            <person name="Kohara Y."/>
            <person name="Fujiyama A."/>
            <person name="Arakawa K."/>
            <person name="Katayama T."/>
            <person name="Toyoda A."/>
            <person name="Kunieda T."/>
        </authorList>
    </citation>
    <scope>NUCLEOTIDE SEQUENCE [LARGE SCALE GENOMIC DNA]</scope>
    <source>
        <strain evidence="11 12">YOKOZUNA-1</strain>
    </source>
</reference>
<dbReference type="PANTHER" id="PTHR31816:SF3">
    <property type="entry name" value="MICOS COMPLEX SUBUNIT MIC13"/>
    <property type="match status" value="1"/>
</dbReference>
<comment type="subcellular location">
    <subcellularLocation>
        <location evidence="1 8">Mitochondrion inner membrane</location>
        <topology evidence="1 8">Single-pass membrane protein</topology>
    </subcellularLocation>
</comment>
<keyword evidence="3" id="KW-0812">Transmembrane</keyword>
<feature type="signal peptide" evidence="10">
    <location>
        <begin position="1"/>
        <end position="17"/>
    </location>
</feature>
<evidence type="ECO:0000256" key="9">
    <source>
        <dbReference type="SAM" id="MobiDB-lite"/>
    </source>
</evidence>
<dbReference type="PANTHER" id="PTHR31816">
    <property type="entry name" value="MICOS COMPLEX SUBUNIT MIC13"/>
    <property type="match status" value="1"/>
</dbReference>
<keyword evidence="7" id="KW-0472">Membrane</keyword>
<feature type="compositionally biased region" description="Basic and acidic residues" evidence="9">
    <location>
        <begin position="135"/>
        <end position="151"/>
    </location>
</feature>
<name>A0A1D1W156_RAMVA</name>
<feature type="chain" id="PRO_5008899081" description="MICOS complex subunit MIC13" evidence="10">
    <location>
        <begin position="18"/>
        <end position="215"/>
    </location>
</feature>
<comment type="subunit">
    <text evidence="8">Component of the mitochondrial contact site and cristae organizing system (MICOS) complex.</text>
</comment>
<comment type="caution">
    <text evidence="11">The sequence shown here is derived from an EMBL/GenBank/DDBJ whole genome shotgun (WGS) entry which is preliminary data.</text>
</comment>
<organism evidence="11 12">
    <name type="scientific">Ramazzottius varieornatus</name>
    <name type="common">Water bear</name>
    <name type="synonym">Tardigrade</name>
    <dbReference type="NCBI Taxonomy" id="947166"/>
    <lineage>
        <taxon>Eukaryota</taxon>
        <taxon>Metazoa</taxon>
        <taxon>Ecdysozoa</taxon>
        <taxon>Tardigrada</taxon>
        <taxon>Eutardigrada</taxon>
        <taxon>Parachela</taxon>
        <taxon>Hypsibioidea</taxon>
        <taxon>Ramazzottiidae</taxon>
        <taxon>Ramazzottius</taxon>
    </lineage>
</organism>
<accession>A0A1D1W156</accession>
<dbReference type="GO" id="GO:0042407">
    <property type="term" value="P:cristae formation"/>
    <property type="evidence" value="ECO:0007669"/>
    <property type="project" value="TreeGrafter"/>
</dbReference>
<dbReference type="EMBL" id="BDGG01000011">
    <property type="protein sequence ID" value="GAV05074.1"/>
    <property type="molecule type" value="Genomic_DNA"/>
</dbReference>
<dbReference type="GO" id="GO:0044284">
    <property type="term" value="C:mitochondrial crista junction"/>
    <property type="evidence" value="ECO:0007669"/>
    <property type="project" value="TreeGrafter"/>
</dbReference>
<comment type="similarity">
    <text evidence="2 8">Belongs to the MICOS complex subunit Mic13 family.</text>
</comment>
<dbReference type="GO" id="GO:0061617">
    <property type="term" value="C:MICOS complex"/>
    <property type="evidence" value="ECO:0007669"/>
    <property type="project" value="UniProtKB-UniRule"/>
</dbReference>
<gene>
    <name evidence="11" type="primary">RvY_15258</name>
    <name evidence="11" type="synonym">RvY_15258.1</name>
    <name evidence="11" type="ORF">RvY_15258-1</name>
</gene>
<evidence type="ECO:0000256" key="2">
    <source>
        <dbReference type="ARBA" id="ARBA00006771"/>
    </source>
</evidence>
<keyword evidence="10" id="KW-0732">Signal</keyword>
<proteinExistence type="inferred from homology"/>
<keyword evidence="12" id="KW-1185">Reference proteome</keyword>
<feature type="region of interest" description="Disordered" evidence="9">
    <location>
        <begin position="135"/>
        <end position="215"/>
    </location>
</feature>
<keyword evidence="5" id="KW-1133">Transmembrane helix</keyword>
<comment type="function">
    <text evidence="8">Component of the MICOS complex, a large protein complex of the mitochondrial inner membrane that plays crucial roles in the maintenance of crista junctions, inner membrane architecture, and formation of contact sites to the outer membrane.</text>
</comment>
<sequence>MRLLLCRSLVKVGVALAAVEVTSLCGIWKDSASTIAGYENAKHSALAVIVPQIRTYLDKVNVPKLVVPDFHLVDKWNYGVSKSLSAIAAAPNKIVDLLTFPGAKATTPHSKASSGSVASHDSHGNSSLRADVKNMAESVKDSTKSLVDHKPPLHSHLVPVNPHLPKAASSSTEPVGTTAKANVTPPATAQAKTAKDEGKDLKAGSTAKPDDKKSH</sequence>
<dbReference type="OrthoDB" id="5948578at2759"/>
<evidence type="ECO:0000256" key="8">
    <source>
        <dbReference type="RuleBase" id="RU363009"/>
    </source>
</evidence>
<evidence type="ECO:0000313" key="11">
    <source>
        <dbReference type="EMBL" id="GAV05074.1"/>
    </source>
</evidence>
<keyword evidence="6 8" id="KW-0496">Mitochondrion</keyword>
<dbReference type="InterPro" id="IPR026769">
    <property type="entry name" value="Mic13"/>
</dbReference>
<dbReference type="Pfam" id="PF15884">
    <property type="entry name" value="QIL1"/>
    <property type="match status" value="1"/>
</dbReference>
<evidence type="ECO:0000256" key="10">
    <source>
        <dbReference type="SAM" id="SignalP"/>
    </source>
</evidence>
<feature type="compositionally biased region" description="Polar residues" evidence="9">
    <location>
        <begin position="168"/>
        <end position="181"/>
    </location>
</feature>
<evidence type="ECO:0000256" key="7">
    <source>
        <dbReference type="ARBA" id="ARBA00023136"/>
    </source>
</evidence>
<feature type="region of interest" description="Disordered" evidence="9">
    <location>
        <begin position="108"/>
        <end position="127"/>
    </location>
</feature>
<dbReference type="AlphaFoldDB" id="A0A1D1W156"/>
<keyword evidence="4 8" id="KW-0999">Mitochondrion inner membrane</keyword>
<dbReference type="Proteomes" id="UP000186922">
    <property type="component" value="Unassembled WGS sequence"/>
</dbReference>
<evidence type="ECO:0000256" key="5">
    <source>
        <dbReference type="ARBA" id="ARBA00022989"/>
    </source>
</evidence>
<evidence type="ECO:0000313" key="12">
    <source>
        <dbReference type="Proteomes" id="UP000186922"/>
    </source>
</evidence>
<evidence type="ECO:0000256" key="1">
    <source>
        <dbReference type="ARBA" id="ARBA00004434"/>
    </source>
</evidence>